<sequence>MLAIGVPLRGLPLALFSFPLMAVVIKEKQFSTFGQLLFYSTFGQLLFYSTFGQLLFYSTFGQLLFYSTFGQFDVRRKRKNRTVEGEHSVILSDQVFLHSLDMENERIKLMRLEKEHAEWWEWLSARHERNLKLDARLQALLEANKRLESDNFFKDTVIRQLTEERDEARQAANEKDRVIEELRKRLDEALAENLILKRDLREQTKIAQDMLDRNDRLEKELESLKKSSIEKENLIASLYKRLDTAFDEIVHLKKALDEQIGITEYWRDKFFQMKNDNEQLMATPSGVGTFSRSLPSTAVGTFPSLKAELQAYYDARKLNNNGEQTDDAEQLNSNGEQTSTDQENKQFLLHLLIYSIFGLIMIAITLPFFLNTSMSVPSQSEHLSFKEQNSDTSIMSFSNSKKDPAYSSMFNSSQWLDNEVCPVSGSDLGPFDDDYMKFNSNNEQTEKDIFGIAVSEDDISGITVSEEDISGIAVSEEDISGIAVSEDDISGITVSEEDISGIAVSEDDISGITVSEEDTSGITVSEEDIPGITVSEEDTSSLSELKFTGDFSLSPTPQEREDNLQQKKSEEMLHRAELVRSTCKFASRIKQKNSVTSSIMLSGSCKFFSSLFGLSQRLEDEDMLRDNQYQPEELVDDGVSSLMEQIWS</sequence>
<dbReference type="WBParaSite" id="Gr19_v10_g620.t1">
    <property type="protein sequence ID" value="Gr19_v10_g620.t1"/>
    <property type="gene ID" value="Gr19_v10_g620"/>
</dbReference>
<feature type="region of interest" description="Disordered" evidence="2">
    <location>
        <begin position="320"/>
        <end position="339"/>
    </location>
</feature>
<evidence type="ECO:0000313" key="4">
    <source>
        <dbReference type="Proteomes" id="UP000887572"/>
    </source>
</evidence>
<proteinExistence type="predicted"/>
<evidence type="ECO:0000313" key="5">
    <source>
        <dbReference type="WBParaSite" id="Gr19_v10_g620.t1"/>
    </source>
</evidence>
<accession>A0A914I285</accession>
<keyword evidence="1" id="KW-0175">Coiled coil</keyword>
<name>A0A914I285_GLORO</name>
<keyword evidence="3" id="KW-0812">Transmembrane</keyword>
<feature type="transmembrane region" description="Helical" evidence="3">
    <location>
        <begin position="46"/>
        <end position="69"/>
    </location>
</feature>
<reference evidence="5" key="1">
    <citation type="submission" date="2022-11" db="UniProtKB">
        <authorList>
            <consortium name="WormBaseParasite"/>
        </authorList>
    </citation>
    <scope>IDENTIFICATION</scope>
</reference>
<evidence type="ECO:0000256" key="3">
    <source>
        <dbReference type="SAM" id="Phobius"/>
    </source>
</evidence>
<dbReference type="AlphaFoldDB" id="A0A914I285"/>
<keyword evidence="4" id="KW-1185">Reference proteome</keyword>
<dbReference type="Proteomes" id="UP000887572">
    <property type="component" value="Unplaced"/>
</dbReference>
<evidence type="ECO:0000256" key="2">
    <source>
        <dbReference type="SAM" id="MobiDB-lite"/>
    </source>
</evidence>
<evidence type="ECO:0000256" key="1">
    <source>
        <dbReference type="SAM" id="Coils"/>
    </source>
</evidence>
<feature type="transmembrane region" description="Helical" evidence="3">
    <location>
        <begin position="347"/>
        <end position="370"/>
    </location>
</feature>
<feature type="coiled-coil region" evidence="1">
    <location>
        <begin position="130"/>
        <end position="234"/>
    </location>
</feature>
<keyword evidence="3" id="KW-0472">Membrane</keyword>
<feature type="compositionally biased region" description="Polar residues" evidence="2">
    <location>
        <begin position="330"/>
        <end position="339"/>
    </location>
</feature>
<protein>
    <submittedName>
        <fullName evidence="5">Uncharacterized protein</fullName>
    </submittedName>
</protein>
<keyword evidence="3" id="KW-1133">Transmembrane helix</keyword>
<organism evidence="4 5">
    <name type="scientific">Globodera rostochiensis</name>
    <name type="common">Golden nematode worm</name>
    <name type="synonym">Heterodera rostochiensis</name>
    <dbReference type="NCBI Taxonomy" id="31243"/>
    <lineage>
        <taxon>Eukaryota</taxon>
        <taxon>Metazoa</taxon>
        <taxon>Ecdysozoa</taxon>
        <taxon>Nematoda</taxon>
        <taxon>Chromadorea</taxon>
        <taxon>Rhabditida</taxon>
        <taxon>Tylenchina</taxon>
        <taxon>Tylenchomorpha</taxon>
        <taxon>Tylenchoidea</taxon>
        <taxon>Heteroderidae</taxon>
        <taxon>Heteroderinae</taxon>
        <taxon>Globodera</taxon>
    </lineage>
</organism>